<evidence type="ECO:0000313" key="2">
    <source>
        <dbReference type="EMBL" id="SFX19592.1"/>
    </source>
</evidence>
<comment type="caution">
    <text evidence="2">The sequence shown here is derived from an EMBL/GenBank/DDBJ whole genome shotgun (WGS) entry which is preliminary data.</text>
</comment>
<organism evidence="2 3">
    <name type="scientific">Janthinobacterium lividum</name>
    <dbReference type="NCBI Taxonomy" id="29581"/>
    <lineage>
        <taxon>Bacteria</taxon>
        <taxon>Pseudomonadati</taxon>
        <taxon>Pseudomonadota</taxon>
        <taxon>Betaproteobacteria</taxon>
        <taxon>Burkholderiales</taxon>
        <taxon>Oxalobacteraceae</taxon>
        <taxon>Janthinobacterium</taxon>
    </lineage>
</organism>
<dbReference type="AlphaFoldDB" id="A0AB38C413"/>
<feature type="transmembrane region" description="Helical" evidence="1">
    <location>
        <begin position="80"/>
        <end position="100"/>
    </location>
</feature>
<keyword evidence="1" id="KW-0472">Membrane</keyword>
<feature type="transmembrane region" description="Helical" evidence="1">
    <location>
        <begin position="133"/>
        <end position="152"/>
    </location>
</feature>
<evidence type="ECO:0008006" key="4">
    <source>
        <dbReference type="Google" id="ProtNLM"/>
    </source>
</evidence>
<proteinExistence type="predicted"/>
<name>A0AB38C413_9BURK</name>
<accession>A0AB38C413</accession>
<dbReference type="RefSeq" id="WP_072453010.1">
    <property type="nucleotide sequence ID" value="NZ_FPKH01000001.1"/>
</dbReference>
<keyword evidence="1" id="KW-1133">Transmembrane helix</keyword>
<gene>
    <name evidence="2" type="ORF">SAMN03097694_1142</name>
</gene>
<sequence>MPSRLLQVIALTLEALGLAPGAAHLLELPVKLAYAPALYAQVTSTLYALFGPVGGAVQMAAMVTVAVLAFRSRRLPQGRLLAASAAALLVSLLLWAFLVAPVNGEWGSSADVSQAEFAAAYARLRARWEYGHVAAFIAWFAGWLGMAVAFTMPPPAGAGVRLQP</sequence>
<dbReference type="EMBL" id="FPKH01000001">
    <property type="protein sequence ID" value="SFX19592.1"/>
    <property type="molecule type" value="Genomic_DNA"/>
</dbReference>
<dbReference type="Proteomes" id="UP000182489">
    <property type="component" value="Unassembled WGS sequence"/>
</dbReference>
<evidence type="ECO:0000313" key="3">
    <source>
        <dbReference type="Proteomes" id="UP000182489"/>
    </source>
</evidence>
<protein>
    <recommendedName>
        <fullName evidence="4">DUF1772 domain-containing protein</fullName>
    </recommendedName>
</protein>
<feature type="transmembrane region" description="Helical" evidence="1">
    <location>
        <begin position="49"/>
        <end position="68"/>
    </location>
</feature>
<evidence type="ECO:0000256" key="1">
    <source>
        <dbReference type="SAM" id="Phobius"/>
    </source>
</evidence>
<reference evidence="2 3" key="1">
    <citation type="submission" date="2016-11" db="EMBL/GenBank/DDBJ databases">
        <authorList>
            <person name="Varghese N."/>
            <person name="Submissions S."/>
        </authorList>
    </citation>
    <scope>NUCLEOTIDE SEQUENCE [LARGE SCALE GENOMIC DNA]</scope>
    <source>
        <strain evidence="2 3">NFR18</strain>
    </source>
</reference>
<keyword evidence="1" id="KW-0812">Transmembrane</keyword>